<gene>
    <name evidence="1" type="ORF">MNBD_DELTA01-33</name>
</gene>
<organism evidence="1">
    <name type="scientific">hydrothermal vent metagenome</name>
    <dbReference type="NCBI Taxonomy" id="652676"/>
    <lineage>
        <taxon>unclassified sequences</taxon>
        <taxon>metagenomes</taxon>
        <taxon>ecological metagenomes</taxon>
    </lineage>
</organism>
<reference evidence="1" key="1">
    <citation type="submission" date="2018-06" db="EMBL/GenBank/DDBJ databases">
        <authorList>
            <person name="Zhirakovskaya E."/>
        </authorList>
    </citation>
    <scope>NUCLEOTIDE SEQUENCE</scope>
</reference>
<dbReference type="AlphaFoldDB" id="A0A3B0RGN0"/>
<protein>
    <submittedName>
        <fullName evidence="1">Uncharacterized protein</fullName>
    </submittedName>
</protein>
<evidence type="ECO:0000313" key="1">
    <source>
        <dbReference type="EMBL" id="VAV82485.1"/>
    </source>
</evidence>
<accession>A0A3B0RGN0</accession>
<sequence length="82" mass="9440">MMKKESIKFNCFTCPNEYEMGFGVYEGKCLPLYADIFVCLTCYNGNFDGWSNPAVVEKLINHLKEKSLPVPERNEKGWLPRG</sequence>
<proteinExistence type="predicted"/>
<dbReference type="EMBL" id="UOEA01000019">
    <property type="protein sequence ID" value="VAV82485.1"/>
    <property type="molecule type" value="Genomic_DNA"/>
</dbReference>
<name>A0A3B0RGN0_9ZZZZ</name>